<name>A0A5A7URC0_CUCMM</name>
<dbReference type="Proteomes" id="UP000321947">
    <property type="component" value="Unassembled WGS sequence"/>
</dbReference>
<dbReference type="EMBL" id="SSTD01001115">
    <property type="protein sequence ID" value="TYK29909.1"/>
    <property type="molecule type" value="Genomic_DNA"/>
</dbReference>
<gene>
    <name evidence="2" type="ORF">E5676_scaffold10771G00050</name>
    <name evidence="1" type="ORF">E6C27_scaffold132G00030</name>
</gene>
<accession>A0A5A7URC0</accession>
<protein>
    <submittedName>
        <fullName evidence="1">Ty3-gypsy retrotransposon protein</fullName>
    </submittedName>
</protein>
<comment type="caution">
    <text evidence="1">The sequence shown here is derived from an EMBL/GenBank/DDBJ whole genome shotgun (WGS) entry which is preliminary data.</text>
</comment>
<evidence type="ECO:0000313" key="1">
    <source>
        <dbReference type="EMBL" id="KAA0058422.1"/>
    </source>
</evidence>
<evidence type="ECO:0000313" key="4">
    <source>
        <dbReference type="Proteomes" id="UP000321947"/>
    </source>
</evidence>
<evidence type="ECO:0000313" key="2">
    <source>
        <dbReference type="EMBL" id="TYK29909.1"/>
    </source>
</evidence>
<dbReference type="OrthoDB" id="1933597at2759"/>
<sequence length="262" mass="28886">MMKLALKIEKSERVRKECGLSNVYGSKFQYNLPKAKEGTETKAVVATASGNIPMRTVTLRGVTAADNQREGPSKHLTDVKFQARREKGLCFKCGEKYHAGHRCKIKENKELRILVVRENGEEFEIIEEDGEEEVADENVIEVGAVENLNIELSFNSVVGLTNSGTMKVKGKVKDEQVVMLIDCGATHNFKSEKLVTGLNLPLKATTNYGVILGLGAAIKGKGICGKVEVLLDNWKVVDSFFGLTNAPSTFQALMNVVFRPYM</sequence>
<reference evidence="3 4" key="1">
    <citation type="submission" date="2019-08" db="EMBL/GenBank/DDBJ databases">
        <title>Draft genome sequences of two oriental melons (Cucumis melo L. var makuwa).</title>
        <authorList>
            <person name="Kwon S.-Y."/>
        </authorList>
    </citation>
    <scope>NUCLEOTIDE SEQUENCE [LARGE SCALE GENOMIC DNA]</scope>
    <source>
        <strain evidence="4">cv. Chang Bougi</strain>
        <strain evidence="3">cv. SW 3</strain>
        <tissue evidence="1">Leaf</tissue>
    </source>
</reference>
<dbReference type="AlphaFoldDB" id="A0A5A7URC0"/>
<dbReference type="CDD" id="cd00303">
    <property type="entry name" value="retropepsin_like"/>
    <property type="match status" value="1"/>
</dbReference>
<proteinExistence type="predicted"/>
<dbReference type="EMBL" id="SSTE01006761">
    <property type="protein sequence ID" value="KAA0058422.1"/>
    <property type="molecule type" value="Genomic_DNA"/>
</dbReference>
<dbReference type="Proteomes" id="UP000321393">
    <property type="component" value="Unassembled WGS sequence"/>
</dbReference>
<dbReference type="Gene3D" id="2.40.70.10">
    <property type="entry name" value="Acid Proteases"/>
    <property type="match status" value="1"/>
</dbReference>
<organism evidence="1 3">
    <name type="scientific">Cucumis melo var. makuwa</name>
    <name type="common">Oriental melon</name>
    <dbReference type="NCBI Taxonomy" id="1194695"/>
    <lineage>
        <taxon>Eukaryota</taxon>
        <taxon>Viridiplantae</taxon>
        <taxon>Streptophyta</taxon>
        <taxon>Embryophyta</taxon>
        <taxon>Tracheophyta</taxon>
        <taxon>Spermatophyta</taxon>
        <taxon>Magnoliopsida</taxon>
        <taxon>eudicotyledons</taxon>
        <taxon>Gunneridae</taxon>
        <taxon>Pentapetalae</taxon>
        <taxon>rosids</taxon>
        <taxon>fabids</taxon>
        <taxon>Cucurbitales</taxon>
        <taxon>Cucurbitaceae</taxon>
        <taxon>Benincaseae</taxon>
        <taxon>Cucumis</taxon>
    </lineage>
</organism>
<evidence type="ECO:0000313" key="3">
    <source>
        <dbReference type="Proteomes" id="UP000321393"/>
    </source>
</evidence>
<dbReference type="InterPro" id="IPR021109">
    <property type="entry name" value="Peptidase_aspartic_dom_sf"/>
</dbReference>